<name>A0A8J4A4R5_9ACTN</name>
<accession>A0A8J4A4R5</accession>
<dbReference type="CDD" id="cd00198">
    <property type="entry name" value="vWFA"/>
    <property type="match status" value="1"/>
</dbReference>
<dbReference type="Pfam" id="PF13519">
    <property type="entry name" value="VWA_2"/>
    <property type="match status" value="1"/>
</dbReference>
<comment type="caution">
    <text evidence="3">The sequence shown here is derived from an EMBL/GenBank/DDBJ whole genome shotgun (WGS) entry which is preliminary data.</text>
</comment>
<dbReference type="Proteomes" id="UP000635606">
    <property type="component" value="Unassembled WGS sequence"/>
</dbReference>
<organism evidence="3 4">
    <name type="scientific">Virgisporangium ochraceum</name>
    <dbReference type="NCBI Taxonomy" id="65505"/>
    <lineage>
        <taxon>Bacteria</taxon>
        <taxon>Bacillati</taxon>
        <taxon>Actinomycetota</taxon>
        <taxon>Actinomycetes</taxon>
        <taxon>Micromonosporales</taxon>
        <taxon>Micromonosporaceae</taxon>
        <taxon>Virgisporangium</taxon>
    </lineage>
</organism>
<keyword evidence="4" id="KW-1185">Reference proteome</keyword>
<feature type="region of interest" description="Disordered" evidence="1">
    <location>
        <begin position="16"/>
        <end position="38"/>
    </location>
</feature>
<feature type="domain" description="VWFA" evidence="2">
    <location>
        <begin position="55"/>
        <end position="236"/>
    </location>
</feature>
<evidence type="ECO:0000256" key="1">
    <source>
        <dbReference type="SAM" id="MobiDB-lite"/>
    </source>
</evidence>
<evidence type="ECO:0000313" key="4">
    <source>
        <dbReference type="Proteomes" id="UP000635606"/>
    </source>
</evidence>
<gene>
    <name evidence="3" type="ORF">Voc01_094440</name>
</gene>
<dbReference type="Gene3D" id="3.40.50.410">
    <property type="entry name" value="von Willebrand factor, type A domain"/>
    <property type="match status" value="1"/>
</dbReference>
<evidence type="ECO:0000259" key="2">
    <source>
        <dbReference type="PROSITE" id="PS50234"/>
    </source>
</evidence>
<evidence type="ECO:0000313" key="3">
    <source>
        <dbReference type="EMBL" id="GIJ74527.1"/>
    </source>
</evidence>
<proteinExistence type="predicted"/>
<dbReference type="PROSITE" id="PS50234">
    <property type="entry name" value="VWFA"/>
    <property type="match status" value="1"/>
</dbReference>
<dbReference type="EMBL" id="BOPH01000138">
    <property type="protein sequence ID" value="GIJ74527.1"/>
    <property type="molecule type" value="Genomic_DNA"/>
</dbReference>
<dbReference type="AlphaFoldDB" id="A0A8J4A4R5"/>
<protein>
    <recommendedName>
        <fullName evidence="2">VWFA domain-containing protein</fullName>
    </recommendedName>
</protein>
<reference evidence="3" key="1">
    <citation type="submission" date="2021-01" db="EMBL/GenBank/DDBJ databases">
        <title>Whole genome shotgun sequence of Virgisporangium ochraceum NBRC 16418.</title>
        <authorList>
            <person name="Komaki H."/>
            <person name="Tamura T."/>
        </authorList>
    </citation>
    <scope>NUCLEOTIDE SEQUENCE</scope>
    <source>
        <strain evidence="3">NBRC 16418</strain>
    </source>
</reference>
<dbReference type="InterPro" id="IPR036465">
    <property type="entry name" value="vWFA_dom_sf"/>
</dbReference>
<dbReference type="InterPro" id="IPR002035">
    <property type="entry name" value="VWF_A"/>
</dbReference>
<dbReference type="SUPFAM" id="SSF53300">
    <property type="entry name" value="vWA-like"/>
    <property type="match status" value="1"/>
</dbReference>
<sequence length="491" mass="51993">MLSTLVLPVGPAAAGPAVPVAPRTPQAPSAPRGPDTPDDIEEVYRRLGVDDVGAAYVVLVDVSGSMRNNGLYERMRRSLVEFFAAMAPNDRVSLVAVGSDATMLWNGPVGRSPEAIQARLPAEPTDAHTDLGAGIAAAVQVLEQRPPGQVAGVILLTDGGHDPPPGSPFPFGAGYAWQELAERAGKLPRPLVSFAVQLYGYNGAAQLTTVFRDTTVVDTTQIDDLTRTLRRPKEAMRAAAARHRLARELDSGLRVEWPSRRVLGDGNNSLTVRLRSVGPVPFRVYGLAAKPGADHLRVVIPPGHIDVRPGESVQVPITVEWDAGPRSWHPWQRVRADLPLKVAPVVGSPWTSLLTRGGFDDPVLARPTEVVSPAEAQLGLPWLWLLGAVLAIAIVALSVLPAGPSPGGALVAIPSNGAMPGGSVPLQRYRSTFSGPELGLADAVTVTGPRRLRGAADRLSISYGGPTARCTGRCSANGAVDLDDVRFEWHR</sequence>
<dbReference type="SMART" id="SM00327">
    <property type="entry name" value="VWA"/>
    <property type="match status" value="1"/>
</dbReference>